<dbReference type="EMBL" id="CM042887">
    <property type="protein sequence ID" value="KAI4329642.1"/>
    <property type="molecule type" value="Genomic_DNA"/>
</dbReference>
<sequence>MRSMVEVGTKPIESVQTAVALSRDLKQRSDGEGVVEVLQKELAGCKVQLEAKEYAYMQSLLELQQYGMRIGVLSSQLIKSELERDVSMGELREARGRIKELELTLKETNKCLSEAENAHRHLLNNAVNRTEEMESLADVEKEKMESLLKHMEELDEMIHMLKAAALEAEAEKSRIMSEKDVKVELATLVALRMLEELDHMEGRLDFIRELEIQVFSKSMTIDS</sequence>
<evidence type="ECO:0000313" key="2">
    <source>
        <dbReference type="Proteomes" id="UP001057402"/>
    </source>
</evidence>
<gene>
    <name evidence="1" type="ORF">MLD38_028007</name>
</gene>
<comment type="caution">
    <text evidence="1">The sequence shown here is derived from an EMBL/GenBank/DDBJ whole genome shotgun (WGS) entry which is preliminary data.</text>
</comment>
<name>A0ACB9N1F2_9MYRT</name>
<proteinExistence type="predicted"/>
<evidence type="ECO:0000313" key="1">
    <source>
        <dbReference type="EMBL" id="KAI4329642.1"/>
    </source>
</evidence>
<reference evidence="2" key="1">
    <citation type="journal article" date="2023" name="Front. Plant Sci.">
        <title>Chromosomal-level genome assembly of Melastoma candidum provides insights into trichome evolution.</title>
        <authorList>
            <person name="Zhong Y."/>
            <person name="Wu W."/>
            <person name="Sun C."/>
            <person name="Zou P."/>
            <person name="Liu Y."/>
            <person name="Dai S."/>
            <person name="Zhou R."/>
        </authorList>
    </citation>
    <scope>NUCLEOTIDE SEQUENCE [LARGE SCALE GENOMIC DNA]</scope>
</reference>
<organism evidence="1 2">
    <name type="scientific">Melastoma candidum</name>
    <dbReference type="NCBI Taxonomy" id="119954"/>
    <lineage>
        <taxon>Eukaryota</taxon>
        <taxon>Viridiplantae</taxon>
        <taxon>Streptophyta</taxon>
        <taxon>Embryophyta</taxon>
        <taxon>Tracheophyta</taxon>
        <taxon>Spermatophyta</taxon>
        <taxon>Magnoliopsida</taxon>
        <taxon>eudicotyledons</taxon>
        <taxon>Gunneridae</taxon>
        <taxon>Pentapetalae</taxon>
        <taxon>rosids</taxon>
        <taxon>malvids</taxon>
        <taxon>Myrtales</taxon>
        <taxon>Melastomataceae</taxon>
        <taxon>Melastomatoideae</taxon>
        <taxon>Melastomateae</taxon>
        <taxon>Melastoma</taxon>
    </lineage>
</organism>
<dbReference type="Proteomes" id="UP001057402">
    <property type="component" value="Chromosome 8"/>
</dbReference>
<protein>
    <submittedName>
        <fullName evidence="1">Uncharacterized protein</fullName>
    </submittedName>
</protein>
<accession>A0ACB9N1F2</accession>
<keyword evidence="2" id="KW-1185">Reference proteome</keyword>